<dbReference type="GO" id="GO:0051536">
    <property type="term" value="F:iron-sulfur cluster binding"/>
    <property type="evidence" value="ECO:0007669"/>
    <property type="project" value="UniProtKB-KW"/>
</dbReference>
<dbReference type="SUPFAM" id="SSF54292">
    <property type="entry name" value="2Fe-2S ferredoxin-like"/>
    <property type="match status" value="1"/>
</dbReference>
<feature type="domain" description="2Fe-2S ferredoxin-type" evidence="4">
    <location>
        <begin position="1"/>
        <end position="84"/>
    </location>
</feature>
<evidence type="ECO:0000256" key="3">
    <source>
        <dbReference type="ARBA" id="ARBA00023014"/>
    </source>
</evidence>
<accession>A0A662DAC8</accession>
<evidence type="ECO:0000256" key="2">
    <source>
        <dbReference type="ARBA" id="ARBA00023004"/>
    </source>
</evidence>
<dbReference type="AlphaFoldDB" id="A0A662DAC8"/>
<dbReference type="InterPro" id="IPR001041">
    <property type="entry name" value="2Fe-2S_ferredoxin-type"/>
</dbReference>
<dbReference type="PROSITE" id="PS00641">
    <property type="entry name" value="COMPLEX1_75K_1"/>
    <property type="match status" value="1"/>
</dbReference>
<keyword evidence="1" id="KW-0479">Metal-binding</keyword>
<gene>
    <name evidence="6" type="ORF">DRJ04_08715</name>
</gene>
<protein>
    <submittedName>
        <fullName evidence="6">Uncharacterized protein</fullName>
    </submittedName>
</protein>
<dbReference type="CDD" id="cd00207">
    <property type="entry name" value="fer2"/>
    <property type="match status" value="1"/>
</dbReference>
<dbReference type="Gene3D" id="3.30.70.20">
    <property type="match status" value="1"/>
</dbReference>
<evidence type="ECO:0000313" key="7">
    <source>
        <dbReference type="Proteomes" id="UP000280417"/>
    </source>
</evidence>
<keyword evidence="2" id="KW-0408">Iron</keyword>
<feature type="domain" description="4Fe-4S ferredoxin-type" evidence="5">
    <location>
        <begin position="162"/>
        <end position="191"/>
    </location>
</feature>
<dbReference type="GO" id="GO:0046872">
    <property type="term" value="F:metal ion binding"/>
    <property type="evidence" value="ECO:0007669"/>
    <property type="project" value="UniProtKB-KW"/>
</dbReference>
<dbReference type="SUPFAM" id="SSF54862">
    <property type="entry name" value="4Fe-4S ferredoxins"/>
    <property type="match status" value="1"/>
</dbReference>
<name>A0A662DAC8_UNCAE</name>
<dbReference type="GO" id="GO:0042773">
    <property type="term" value="P:ATP synthesis coupled electron transport"/>
    <property type="evidence" value="ECO:0007669"/>
    <property type="project" value="InterPro"/>
</dbReference>
<organism evidence="6 7">
    <name type="scientific">Aerophobetes bacterium</name>
    <dbReference type="NCBI Taxonomy" id="2030807"/>
    <lineage>
        <taxon>Bacteria</taxon>
        <taxon>Candidatus Aerophobota</taxon>
    </lineage>
</organism>
<dbReference type="PROSITE" id="PS00198">
    <property type="entry name" value="4FE4S_FER_1"/>
    <property type="match status" value="1"/>
</dbReference>
<sequence>MVTIEIDGIKTRVEEGTTVLQAARQIGIEIPTLCYHEALTRYASCRICIVELSIEKRGRMRTWIDASCVYPCQEGLIVKTNSEKVKKERKVILELLLSRAPESKILNELAEKYGARKDRFESVDKGKSNCILCGLCVRTCHELIHADVIGTAYRGIRKKVLSPYNIAQDVCIGCTACAFVCPTGAIKVKLGKDRLDIESWPASLEIVKCKKCGKPVGPKVYIEHLRKEVPLSDEVFELCYECRRKRYATTTWK</sequence>
<dbReference type="InterPro" id="IPR000283">
    <property type="entry name" value="NADH_UbQ_OxRdtase_75kDa_su_CS"/>
</dbReference>
<proteinExistence type="predicted"/>
<dbReference type="InterPro" id="IPR036010">
    <property type="entry name" value="2Fe-2S_ferredoxin-like_sf"/>
</dbReference>
<dbReference type="GO" id="GO:0016020">
    <property type="term" value="C:membrane"/>
    <property type="evidence" value="ECO:0007669"/>
    <property type="project" value="InterPro"/>
</dbReference>
<dbReference type="PROSITE" id="PS51379">
    <property type="entry name" value="4FE4S_FER_2"/>
    <property type="match status" value="1"/>
</dbReference>
<dbReference type="PROSITE" id="PS51085">
    <property type="entry name" value="2FE2S_FER_2"/>
    <property type="match status" value="1"/>
</dbReference>
<dbReference type="EMBL" id="QMQA01000290">
    <property type="protein sequence ID" value="RLE11069.1"/>
    <property type="molecule type" value="Genomic_DNA"/>
</dbReference>
<dbReference type="Pfam" id="PF12838">
    <property type="entry name" value="Fer4_7"/>
    <property type="match status" value="1"/>
</dbReference>
<dbReference type="Proteomes" id="UP000280417">
    <property type="component" value="Unassembled WGS sequence"/>
</dbReference>
<dbReference type="GO" id="GO:0008137">
    <property type="term" value="F:NADH dehydrogenase (ubiquinone) activity"/>
    <property type="evidence" value="ECO:0007669"/>
    <property type="project" value="InterPro"/>
</dbReference>
<dbReference type="InterPro" id="IPR017896">
    <property type="entry name" value="4Fe4S_Fe-S-bd"/>
</dbReference>
<dbReference type="Gene3D" id="3.10.20.740">
    <property type="match status" value="1"/>
</dbReference>
<keyword evidence="3" id="KW-0411">Iron-sulfur</keyword>
<evidence type="ECO:0000313" key="6">
    <source>
        <dbReference type="EMBL" id="RLE11069.1"/>
    </source>
</evidence>
<reference evidence="6 7" key="1">
    <citation type="submission" date="2018-06" db="EMBL/GenBank/DDBJ databases">
        <title>Extensive metabolic versatility and redundancy in microbially diverse, dynamic hydrothermal sediments.</title>
        <authorList>
            <person name="Dombrowski N."/>
            <person name="Teske A."/>
            <person name="Baker B.J."/>
        </authorList>
    </citation>
    <scope>NUCLEOTIDE SEQUENCE [LARGE SCALE GENOMIC DNA]</scope>
    <source>
        <strain evidence="6">B3_G15</strain>
    </source>
</reference>
<dbReference type="InterPro" id="IPR017900">
    <property type="entry name" value="4Fe4S_Fe_S_CS"/>
</dbReference>
<comment type="caution">
    <text evidence="6">The sequence shown here is derived from an EMBL/GenBank/DDBJ whole genome shotgun (WGS) entry which is preliminary data.</text>
</comment>
<dbReference type="Pfam" id="PF13510">
    <property type="entry name" value="Fer2_4"/>
    <property type="match status" value="1"/>
</dbReference>
<evidence type="ECO:0000259" key="5">
    <source>
        <dbReference type="PROSITE" id="PS51379"/>
    </source>
</evidence>
<evidence type="ECO:0000256" key="1">
    <source>
        <dbReference type="ARBA" id="ARBA00022723"/>
    </source>
</evidence>
<evidence type="ECO:0000259" key="4">
    <source>
        <dbReference type="PROSITE" id="PS51085"/>
    </source>
</evidence>